<dbReference type="PANTHER" id="PTHR42873">
    <property type="entry name" value="RIBOSOMAL RNA LARGE SUBUNIT METHYLTRANSFERASE"/>
    <property type="match status" value="1"/>
</dbReference>
<accession>A0A1I0PW51</accession>
<dbReference type="InterPro" id="IPR041532">
    <property type="entry name" value="RlmI-like_PUA"/>
</dbReference>
<keyword evidence="3 10" id="KW-0489">Methyltransferase</keyword>
<feature type="domain" description="S-adenosylmethionine-dependent methyltransferase" evidence="8">
    <location>
        <begin position="211"/>
        <end position="417"/>
    </location>
</feature>
<dbReference type="SUPFAM" id="SSF88697">
    <property type="entry name" value="PUA domain-like"/>
    <property type="match status" value="1"/>
</dbReference>
<evidence type="ECO:0000256" key="6">
    <source>
        <dbReference type="ARBA" id="ARBA00038091"/>
    </source>
</evidence>
<dbReference type="InterPro" id="IPR015947">
    <property type="entry name" value="PUA-like_sf"/>
</dbReference>
<dbReference type="Gene3D" id="3.30.750.80">
    <property type="entry name" value="RNA methyltransferase domain (HRMD) like"/>
    <property type="match status" value="1"/>
</dbReference>
<dbReference type="InterPro" id="IPR019614">
    <property type="entry name" value="SAM-dep_methyl-trfase"/>
</dbReference>
<dbReference type="GO" id="GO:0003723">
    <property type="term" value="F:RNA binding"/>
    <property type="evidence" value="ECO:0007669"/>
    <property type="project" value="InterPro"/>
</dbReference>
<organism evidence="10 11">
    <name type="scientific">Aliiroseovarius sediminilitoris</name>
    <dbReference type="NCBI Taxonomy" id="1173584"/>
    <lineage>
        <taxon>Bacteria</taxon>
        <taxon>Pseudomonadati</taxon>
        <taxon>Pseudomonadota</taxon>
        <taxon>Alphaproteobacteria</taxon>
        <taxon>Rhodobacterales</taxon>
        <taxon>Paracoccaceae</taxon>
        <taxon>Aliiroseovarius</taxon>
    </lineage>
</organism>
<proteinExistence type="inferred from homology"/>
<dbReference type="GO" id="GO:0008168">
    <property type="term" value="F:methyltransferase activity"/>
    <property type="evidence" value="ECO:0007669"/>
    <property type="project" value="UniProtKB-KW"/>
</dbReference>
<evidence type="ECO:0000256" key="7">
    <source>
        <dbReference type="SAM" id="MobiDB-lite"/>
    </source>
</evidence>
<keyword evidence="4 10" id="KW-0808">Transferase</keyword>
<dbReference type="GO" id="GO:0005737">
    <property type="term" value="C:cytoplasm"/>
    <property type="evidence" value="ECO:0007669"/>
    <property type="project" value="UniProtKB-SubCell"/>
</dbReference>
<dbReference type="CDD" id="cd11572">
    <property type="entry name" value="RlmI_M_like"/>
    <property type="match status" value="1"/>
</dbReference>
<evidence type="ECO:0000256" key="5">
    <source>
        <dbReference type="ARBA" id="ARBA00022691"/>
    </source>
</evidence>
<reference evidence="10 11" key="1">
    <citation type="submission" date="2016-10" db="EMBL/GenBank/DDBJ databases">
        <authorList>
            <person name="de Groot N.N."/>
        </authorList>
    </citation>
    <scope>NUCLEOTIDE SEQUENCE [LARGE SCALE GENOMIC DNA]</scope>
    <source>
        <strain evidence="10 11">DSM 29439</strain>
    </source>
</reference>
<feature type="compositionally biased region" description="Polar residues" evidence="7">
    <location>
        <begin position="1"/>
        <end position="10"/>
    </location>
</feature>
<dbReference type="NCBIfam" id="NF046099">
    <property type="entry name" value="RSP_2647_MTase"/>
    <property type="match status" value="1"/>
</dbReference>
<dbReference type="Gene3D" id="2.30.130.10">
    <property type="entry name" value="PUA domain"/>
    <property type="match status" value="1"/>
</dbReference>
<feature type="domain" description="RlmI-like PUA" evidence="9">
    <location>
        <begin position="30"/>
        <end position="96"/>
    </location>
</feature>
<keyword evidence="2" id="KW-0963">Cytoplasm</keyword>
<dbReference type="Pfam" id="PF10672">
    <property type="entry name" value="Methyltrans_SAM"/>
    <property type="match status" value="1"/>
</dbReference>
<evidence type="ECO:0000313" key="11">
    <source>
        <dbReference type="Proteomes" id="UP000199650"/>
    </source>
</evidence>
<evidence type="ECO:0000256" key="4">
    <source>
        <dbReference type="ARBA" id="ARBA00022679"/>
    </source>
</evidence>
<evidence type="ECO:0000259" key="9">
    <source>
        <dbReference type="Pfam" id="PF17785"/>
    </source>
</evidence>
<dbReference type="AlphaFoldDB" id="A0A1I0PW51"/>
<gene>
    <name evidence="10" type="ORF">SAMN05444851_1970</name>
</gene>
<dbReference type="InterPro" id="IPR036974">
    <property type="entry name" value="PUA_sf"/>
</dbReference>
<evidence type="ECO:0000313" key="10">
    <source>
        <dbReference type="EMBL" id="SEW18694.1"/>
    </source>
</evidence>
<dbReference type="GO" id="GO:0032259">
    <property type="term" value="P:methylation"/>
    <property type="evidence" value="ECO:0007669"/>
    <property type="project" value="UniProtKB-KW"/>
</dbReference>
<dbReference type="EMBL" id="FOJB01000001">
    <property type="protein sequence ID" value="SEW18694.1"/>
    <property type="molecule type" value="Genomic_DNA"/>
</dbReference>
<sequence length="421" mass="44575">MNAGASQGKTDQLKDRSMADATDGADRVTIRLKPKANARAIRHGAPWVFDNELVTDRRTKKIEAGAIARLEDAARDPLGTVAVNTNSRIIARMLDRDPGAVIDRTWLAARLAAALAHRKTLFDAPFYRLIHAEADGLPGVIIDRFGDIAVIQPNAAWAEVLLDDLAAAMAQVTGVTTILKNASGRARGLEGLDDQNVVLLGRVPDAPVAVPMNGAIYMADLTGGQKTGLFFDQRPNHAFAAGLSREARVLDVFSHVGGFSLAALAAGATQAVAVDGSAPALALAEEGARQMGAEDRFTTAQGDAFEMLAALAEEDQQFDVVICDPPAFAPSRKALEPGLRAYERLARLAAPLVAPGGYLGLCSCSHAATIDKFRAASIRGIGRAGRNSQLIHTGFAGADHPMHPHLAESGYLKALFFRLLP</sequence>
<dbReference type="Pfam" id="PF17785">
    <property type="entry name" value="PUA_3"/>
    <property type="match status" value="1"/>
</dbReference>
<dbReference type="Proteomes" id="UP000199650">
    <property type="component" value="Unassembled WGS sequence"/>
</dbReference>
<protein>
    <submittedName>
        <fullName evidence="10">23S rRNA (Cytosine1962-C5)-methyltransferase</fullName>
    </submittedName>
</protein>
<dbReference type="CDD" id="cd02440">
    <property type="entry name" value="AdoMet_MTases"/>
    <property type="match status" value="1"/>
</dbReference>
<dbReference type="Gene3D" id="3.40.50.150">
    <property type="entry name" value="Vaccinia Virus protein VP39"/>
    <property type="match status" value="1"/>
</dbReference>
<name>A0A1I0PW51_9RHOB</name>
<comment type="subcellular location">
    <subcellularLocation>
        <location evidence="1">Cytoplasm</location>
    </subcellularLocation>
</comment>
<evidence type="ECO:0000256" key="1">
    <source>
        <dbReference type="ARBA" id="ARBA00004496"/>
    </source>
</evidence>
<evidence type="ECO:0000256" key="3">
    <source>
        <dbReference type="ARBA" id="ARBA00022603"/>
    </source>
</evidence>
<evidence type="ECO:0000259" key="8">
    <source>
        <dbReference type="Pfam" id="PF10672"/>
    </source>
</evidence>
<feature type="compositionally biased region" description="Basic and acidic residues" evidence="7">
    <location>
        <begin position="11"/>
        <end position="20"/>
    </location>
</feature>
<dbReference type="STRING" id="1173584.SAMN05444851_1970"/>
<evidence type="ECO:0000256" key="2">
    <source>
        <dbReference type="ARBA" id="ARBA00022490"/>
    </source>
</evidence>
<comment type="similarity">
    <text evidence="6">Belongs to the methyltransferase superfamily. RlmI family.</text>
</comment>
<keyword evidence="5" id="KW-0949">S-adenosyl-L-methionine</keyword>
<dbReference type="PANTHER" id="PTHR42873:SF1">
    <property type="entry name" value="S-ADENOSYLMETHIONINE-DEPENDENT METHYLTRANSFERASE DOMAIN-CONTAINING PROTEIN"/>
    <property type="match status" value="1"/>
</dbReference>
<dbReference type="SUPFAM" id="SSF53335">
    <property type="entry name" value="S-adenosyl-L-methionine-dependent methyltransferases"/>
    <property type="match status" value="1"/>
</dbReference>
<dbReference type="InterPro" id="IPR029063">
    <property type="entry name" value="SAM-dependent_MTases_sf"/>
</dbReference>
<feature type="region of interest" description="Disordered" evidence="7">
    <location>
        <begin position="1"/>
        <end position="20"/>
    </location>
</feature>
<keyword evidence="11" id="KW-1185">Reference proteome</keyword>